<dbReference type="OrthoDB" id="10253115at2759"/>
<keyword evidence="4" id="KW-1185">Reference proteome</keyword>
<dbReference type="PANTHER" id="PTHR43201">
    <property type="entry name" value="ACYL-COA SYNTHETASE"/>
    <property type="match status" value="1"/>
</dbReference>
<reference evidence="3 4" key="1">
    <citation type="submission" date="2018-07" db="EMBL/GenBank/DDBJ databases">
        <title>The complete nuclear genome of the prasinophyte Chloropicon primus (CCMP1205).</title>
        <authorList>
            <person name="Pombert J.-F."/>
            <person name="Otis C."/>
            <person name="Turmel M."/>
            <person name="Lemieux C."/>
        </authorList>
    </citation>
    <scope>NUCLEOTIDE SEQUENCE [LARGE SCALE GENOMIC DNA]</scope>
    <source>
        <strain evidence="3 4">CCMP1205</strain>
    </source>
</reference>
<feature type="domain" description="AMP-dependent synthetase/ligase" evidence="1">
    <location>
        <begin position="54"/>
        <end position="409"/>
    </location>
</feature>
<dbReference type="PANTHER" id="PTHR43201:SF32">
    <property type="entry name" value="2-SUCCINYLBENZOATE--COA LIGASE, CHLOROPLASTIC_PEROXISOMAL"/>
    <property type="match status" value="1"/>
</dbReference>
<dbReference type="Pfam" id="PF13193">
    <property type="entry name" value="AMP-binding_C"/>
    <property type="match status" value="1"/>
</dbReference>
<dbReference type="AlphaFoldDB" id="A0A5B8N278"/>
<dbReference type="InterPro" id="IPR045851">
    <property type="entry name" value="AMP-bd_C_sf"/>
</dbReference>
<evidence type="ECO:0000259" key="2">
    <source>
        <dbReference type="Pfam" id="PF13193"/>
    </source>
</evidence>
<dbReference type="SUPFAM" id="SSF56801">
    <property type="entry name" value="Acetyl-CoA synthetase-like"/>
    <property type="match status" value="1"/>
</dbReference>
<dbReference type="Gene3D" id="3.40.50.12780">
    <property type="entry name" value="N-terminal domain of ligase-like"/>
    <property type="match status" value="1"/>
</dbReference>
<proteinExistence type="predicted"/>
<evidence type="ECO:0000259" key="1">
    <source>
        <dbReference type="Pfam" id="PF00501"/>
    </source>
</evidence>
<dbReference type="Pfam" id="PF00501">
    <property type="entry name" value="AMP-binding"/>
    <property type="match status" value="1"/>
</dbReference>
<dbReference type="EMBL" id="CP031053">
    <property type="protein sequence ID" value="QDZ25965.1"/>
    <property type="molecule type" value="Genomic_DNA"/>
</dbReference>
<accession>A0A5B8N278</accession>
<dbReference type="InterPro" id="IPR042099">
    <property type="entry name" value="ANL_N_sf"/>
</dbReference>
<dbReference type="InterPro" id="IPR025110">
    <property type="entry name" value="AMP-bd_C"/>
</dbReference>
<sequence>MSWHVLESIGRTLVSTSPRPGWHNDGFSSVSLSPAAAFNAIANLSRVIRSHAYQYVVVASRTSVEGALLTLGVLDSGTTLVLVNWRWTVREVLEALERTLGIGTPFLLLCDQACSGLGERITHGWDRHRRGACLTLRVCGRDTMELRGGNRAERFDLTRSSSLQRLGPKDGVAAILFTSGTTSREPKGCVVTHEAFVRQAQSKIGIVGYSKTDVHLHCAPIHHVSGLCALVTAVRAGSEGHVFLPTFSAESFVGALGRLEGEEDVPPAVCILAVPAMLIKVKDYLEGTGLAGKKDFPDVRLGLLGGDAVGEVVANLCTEIFPNSSVFSTYGMTEACSSIAIKGIHERSPPSKNLSGHFVGSPCPHVQVAVLRNGGEDDEGEDGSKVSVSSEPWRVGEILLRGPSVSPGYVARAGASNALTDGGWFRTGDLGWVDDGGGLHLCGRKSEAIRSGGEMIYPSEVEREIMACDAPKVKECVVFGTKDRVLGERACALLVLEQPSASNPGENWERFHPLRDLAFRDLVHHLKQERSLASYRIPRLFLETAQPLPRNATGKLERSKIKSKVSEALVGAKSKL</sequence>
<dbReference type="Gene3D" id="3.30.300.30">
    <property type="match status" value="1"/>
</dbReference>
<evidence type="ECO:0000313" key="3">
    <source>
        <dbReference type="EMBL" id="QDZ25965.1"/>
    </source>
</evidence>
<gene>
    <name evidence="3" type="ORF">A3770_20p84830</name>
</gene>
<dbReference type="GO" id="GO:0006631">
    <property type="term" value="P:fatty acid metabolic process"/>
    <property type="evidence" value="ECO:0007669"/>
    <property type="project" value="TreeGrafter"/>
</dbReference>
<evidence type="ECO:0000313" key="4">
    <source>
        <dbReference type="Proteomes" id="UP000316726"/>
    </source>
</evidence>
<dbReference type="Proteomes" id="UP000316726">
    <property type="component" value="Chromosome 20"/>
</dbReference>
<organism evidence="3 4">
    <name type="scientific">Chloropicon primus</name>
    <dbReference type="NCBI Taxonomy" id="1764295"/>
    <lineage>
        <taxon>Eukaryota</taxon>
        <taxon>Viridiplantae</taxon>
        <taxon>Chlorophyta</taxon>
        <taxon>Chloropicophyceae</taxon>
        <taxon>Chloropicales</taxon>
        <taxon>Chloropicaceae</taxon>
        <taxon>Chloropicon</taxon>
    </lineage>
</organism>
<protein>
    <submittedName>
        <fullName evidence="3">Uncharacterized protein</fullName>
    </submittedName>
</protein>
<feature type="domain" description="AMP-binding enzyme C-terminal" evidence="2">
    <location>
        <begin position="468"/>
        <end position="555"/>
    </location>
</feature>
<dbReference type="GO" id="GO:0031956">
    <property type="term" value="F:medium-chain fatty acid-CoA ligase activity"/>
    <property type="evidence" value="ECO:0007669"/>
    <property type="project" value="TreeGrafter"/>
</dbReference>
<dbReference type="InterPro" id="IPR000873">
    <property type="entry name" value="AMP-dep_synth/lig_dom"/>
</dbReference>
<dbReference type="STRING" id="1764295.A0A5B8N278"/>
<dbReference type="CDD" id="cd04433">
    <property type="entry name" value="AFD_class_I"/>
    <property type="match status" value="1"/>
</dbReference>
<name>A0A5B8N278_9CHLO</name>